<reference evidence="2 3" key="1">
    <citation type="submission" date="2016-10" db="EMBL/GenBank/DDBJ databases">
        <authorList>
            <person name="de Groot N.N."/>
        </authorList>
    </citation>
    <scope>NUCLEOTIDE SEQUENCE [LARGE SCALE GENOMIC DNA]</scope>
    <source>
        <strain evidence="2 3">IBRC-M 10780</strain>
    </source>
</reference>
<evidence type="ECO:0000313" key="2">
    <source>
        <dbReference type="EMBL" id="SET01058.1"/>
    </source>
</evidence>
<dbReference type="AlphaFoldDB" id="A0A1I0B2T5"/>
<protein>
    <submittedName>
        <fullName evidence="2">Predicted acetyltransferase, GNAT superfamily</fullName>
    </submittedName>
</protein>
<proteinExistence type="predicted"/>
<dbReference type="Proteomes" id="UP000198618">
    <property type="component" value="Unassembled WGS sequence"/>
</dbReference>
<keyword evidence="3" id="KW-1185">Reference proteome</keyword>
<dbReference type="STRING" id="930131.SAMN05216389_104157"/>
<dbReference type="Gene3D" id="3.40.630.30">
    <property type="match status" value="1"/>
</dbReference>
<dbReference type="CDD" id="cd04301">
    <property type="entry name" value="NAT_SF"/>
    <property type="match status" value="1"/>
</dbReference>
<dbReference type="SUPFAM" id="SSF55729">
    <property type="entry name" value="Acyl-CoA N-acyltransferases (Nat)"/>
    <property type="match status" value="1"/>
</dbReference>
<dbReference type="InterPro" id="IPR000182">
    <property type="entry name" value="GNAT_dom"/>
</dbReference>
<evidence type="ECO:0000313" key="3">
    <source>
        <dbReference type="Proteomes" id="UP000198618"/>
    </source>
</evidence>
<sequence length="117" mass="12934">MPSFLKEFVAVNNKVLHNKAGWRFYIAYVDKIPAGIGVLFRKGAFGMLAASATVPEFRNKGVHRALINRRVEDAKDMGCSFMVGQAAYGSVSQSNMEKAGMNITYTKSIWVRADNVV</sequence>
<dbReference type="GO" id="GO:0016747">
    <property type="term" value="F:acyltransferase activity, transferring groups other than amino-acyl groups"/>
    <property type="evidence" value="ECO:0007669"/>
    <property type="project" value="InterPro"/>
</dbReference>
<evidence type="ECO:0000259" key="1">
    <source>
        <dbReference type="PROSITE" id="PS51186"/>
    </source>
</evidence>
<name>A0A1I0B2T5_9BACI</name>
<accession>A0A1I0B2T5</accession>
<keyword evidence="2" id="KW-0808">Transferase</keyword>
<gene>
    <name evidence="2" type="ORF">SAMN05216389_104157</name>
</gene>
<dbReference type="Pfam" id="PF00583">
    <property type="entry name" value="Acetyltransf_1"/>
    <property type="match status" value="1"/>
</dbReference>
<dbReference type="PROSITE" id="PS51186">
    <property type="entry name" value="GNAT"/>
    <property type="match status" value="1"/>
</dbReference>
<feature type="domain" description="N-acetyltransferase" evidence="1">
    <location>
        <begin position="1"/>
        <end position="117"/>
    </location>
</feature>
<dbReference type="EMBL" id="FOHE01000004">
    <property type="protein sequence ID" value="SET01058.1"/>
    <property type="molecule type" value="Genomic_DNA"/>
</dbReference>
<dbReference type="InterPro" id="IPR016181">
    <property type="entry name" value="Acyl_CoA_acyltransferase"/>
</dbReference>
<organism evidence="2 3">
    <name type="scientific">Oceanobacillus limi</name>
    <dbReference type="NCBI Taxonomy" id="930131"/>
    <lineage>
        <taxon>Bacteria</taxon>
        <taxon>Bacillati</taxon>
        <taxon>Bacillota</taxon>
        <taxon>Bacilli</taxon>
        <taxon>Bacillales</taxon>
        <taxon>Bacillaceae</taxon>
        <taxon>Oceanobacillus</taxon>
    </lineage>
</organism>